<dbReference type="PANTHER" id="PTHR30133">
    <property type="entry name" value="CATIONIC AMINO ACID TRANSPORTER, MEMBRANE COMPONENT"/>
    <property type="match status" value="1"/>
</dbReference>
<evidence type="ECO:0000313" key="10">
    <source>
        <dbReference type="EMBL" id="SVC34765.1"/>
    </source>
</evidence>
<feature type="non-terminal residue" evidence="10">
    <location>
        <position position="1"/>
    </location>
</feature>
<dbReference type="GO" id="GO:0043190">
    <property type="term" value="C:ATP-binding cassette (ABC) transporter complex"/>
    <property type="evidence" value="ECO:0007669"/>
    <property type="project" value="InterPro"/>
</dbReference>
<dbReference type="SUPFAM" id="SSF161098">
    <property type="entry name" value="MetI-like"/>
    <property type="match status" value="1"/>
</dbReference>
<reference evidence="10" key="1">
    <citation type="submission" date="2018-05" db="EMBL/GenBank/DDBJ databases">
        <authorList>
            <person name="Lanie J.A."/>
            <person name="Ng W.-L."/>
            <person name="Kazmierczak K.M."/>
            <person name="Andrzejewski T.M."/>
            <person name="Davidsen T.M."/>
            <person name="Wayne K.J."/>
            <person name="Tettelin H."/>
            <person name="Glass J.I."/>
            <person name="Rusch D."/>
            <person name="Podicherti R."/>
            <person name="Tsui H.-C.T."/>
            <person name="Winkler M.E."/>
        </authorList>
    </citation>
    <scope>NUCLEOTIDE SEQUENCE</scope>
</reference>
<feature type="transmembrane region" description="Helical" evidence="8">
    <location>
        <begin position="93"/>
        <end position="111"/>
    </location>
</feature>
<dbReference type="AlphaFoldDB" id="A0A382LFW6"/>
<dbReference type="NCBIfam" id="TIGR01726">
    <property type="entry name" value="HEQRo_perm_3TM"/>
    <property type="match status" value="1"/>
</dbReference>
<sequence>VIDLHGYGPLLLDGAWLTVKVALASVAVGLVFGLIGAIAKLSNSVIARGAATAYTAIVRGIPELLLLLIIFYGGTLLVQQIWRGLGSDSYVEIQPFVAGTFTLAFVFGAYATEVFRGAILSVPKGQIEAAYAMGMGQFTMFRRVMLPQVWRFALPGLGNLWLVLLKDTSLISVVNL</sequence>
<evidence type="ECO:0000256" key="8">
    <source>
        <dbReference type="SAM" id="Phobius"/>
    </source>
</evidence>
<dbReference type="Pfam" id="PF00528">
    <property type="entry name" value="BPD_transp_1"/>
    <property type="match status" value="1"/>
</dbReference>
<keyword evidence="5 8" id="KW-0812">Transmembrane</keyword>
<evidence type="ECO:0000256" key="4">
    <source>
        <dbReference type="ARBA" id="ARBA00022519"/>
    </source>
</evidence>
<name>A0A382LFW6_9ZZZZ</name>
<keyword evidence="4" id="KW-0997">Cell inner membrane</keyword>
<evidence type="ECO:0000259" key="9">
    <source>
        <dbReference type="PROSITE" id="PS50928"/>
    </source>
</evidence>
<dbReference type="InterPro" id="IPR000515">
    <property type="entry name" value="MetI-like"/>
</dbReference>
<evidence type="ECO:0000256" key="7">
    <source>
        <dbReference type="ARBA" id="ARBA00023136"/>
    </source>
</evidence>
<proteinExistence type="predicted"/>
<dbReference type="CDD" id="cd06261">
    <property type="entry name" value="TM_PBP2"/>
    <property type="match status" value="1"/>
</dbReference>
<feature type="transmembrane region" description="Helical" evidence="8">
    <location>
        <begin position="15"/>
        <end position="39"/>
    </location>
</feature>
<comment type="subcellular location">
    <subcellularLocation>
        <location evidence="1">Cell membrane</location>
        <topology evidence="1">Multi-pass membrane protein</topology>
    </subcellularLocation>
</comment>
<feature type="domain" description="ABC transmembrane type-1" evidence="9">
    <location>
        <begin position="15"/>
        <end position="176"/>
    </location>
</feature>
<dbReference type="Gene3D" id="1.10.3720.10">
    <property type="entry name" value="MetI-like"/>
    <property type="match status" value="1"/>
</dbReference>
<dbReference type="GO" id="GO:0022857">
    <property type="term" value="F:transmembrane transporter activity"/>
    <property type="evidence" value="ECO:0007669"/>
    <property type="project" value="InterPro"/>
</dbReference>
<accession>A0A382LFW6</accession>
<evidence type="ECO:0000256" key="5">
    <source>
        <dbReference type="ARBA" id="ARBA00022692"/>
    </source>
</evidence>
<keyword evidence="6 8" id="KW-1133">Transmembrane helix</keyword>
<dbReference type="EMBL" id="UINC01086373">
    <property type="protein sequence ID" value="SVC34765.1"/>
    <property type="molecule type" value="Genomic_DNA"/>
</dbReference>
<dbReference type="PROSITE" id="PS50928">
    <property type="entry name" value="ABC_TM1"/>
    <property type="match status" value="1"/>
</dbReference>
<feature type="non-terminal residue" evidence="10">
    <location>
        <position position="176"/>
    </location>
</feature>
<dbReference type="InterPro" id="IPR010065">
    <property type="entry name" value="AA_ABC_transptr_permease_3TM"/>
</dbReference>
<protein>
    <recommendedName>
        <fullName evidence="9">ABC transmembrane type-1 domain-containing protein</fullName>
    </recommendedName>
</protein>
<organism evidence="10">
    <name type="scientific">marine metagenome</name>
    <dbReference type="NCBI Taxonomy" id="408172"/>
    <lineage>
        <taxon>unclassified sequences</taxon>
        <taxon>metagenomes</taxon>
        <taxon>ecological metagenomes</taxon>
    </lineage>
</organism>
<gene>
    <name evidence="10" type="ORF">METZ01_LOCUS287619</name>
</gene>
<evidence type="ECO:0000256" key="6">
    <source>
        <dbReference type="ARBA" id="ARBA00022989"/>
    </source>
</evidence>
<keyword evidence="3" id="KW-1003">Cell membrane</keyword>
<evidence type="ECO:0000256" key="3">
    <source>
        <dbReference type="ARBA" id="ARBA00022475"/>
    </source>
</evidence>
<evidence type="ECO:0000256" key="2">
    <source>
        <dbReference type="ARBA" id="ARBA00022448"/>
    </source>
</evidence>
<dbReference type="InterPro" id="IPR051613">
    <property type="entry name" value="ABC_transp_permease_HisMQ"/>
</dbReference>
<keyword evidence="2" id="KW-0813">Transport</keyword>
<dbReference type="InterPro" id="IPR035906">
    <property type="entry name" value="MetI-like_sf"/>
</dbReference>
<evidence type="ECO:0000256" key="1">
    <source>
        <dbReference type="ARBA" id="ARBA00004651"/>
    </source>
</evidence>
<keyword evidence="7 8" id="KW-0472">Membrane</keyword>
<feature type="transmembrane region" description="Helical" evidence="8">
    <location>
        <begin position="51"/>
        <end position="73"/>
    </location>
</feature>